<dbReference type="PANTHER" id="PTHR15907">
    <property type="entry name" value="DUF614 FAMILY PROTEIN-RELATED"/>
    <property type="match status" value="1"/>
</dbReference>
<organism>
    <name type="scientific">Branchiostoma floridae</name>
    <name type="common">Florida lancelet</name>
    <name type="synonym">Amphioxus</name>
    <dbReference type="NCBI Taxonomy" id="7739"/>
    <lineage>
        <taxon>Eukaryota</taxon>
        <taxon>Metazoa</taxon>
        <taxon>Chordata</taxon>
        <taxon>Cephalochordata</taxon>
        <taxon>Leptocardii</taxon>
        <taxon>Amphioxiformes</taxon>
        <taxon>Branchiostomatidae</taxon>
        <taxon>Branchiostoma</taxon>
    </lineage>
</organism>
<dbReference type="InParanoid" id="C3YCY7"/>
<protein>
    <submittedName>
        <fullName evidence="4">Cell number regulator 3-like</fullName>
    </submittedName>
</protein>
<dbReference type="NCBIfam" id="TIGR01571">
    <property type="entry name" value="A_thal_Cys_rich"/>
    <property type="match status" value="1"/>
</dbReference>
<reference evidence="2" key="1">
    <citation type="journal article" date="2008" name="Nature">
        <title>The amphioxus genome and the evolution of the chordate karyotype.</title>
        <authorList>
            <consortium name="US DOE Joint Genome Institute (JGI-PGF)"/>
            <person name="Putnam N.H."/>
            <person name="Butts T."/>
            <person name="Ferrier D.E.K."/>
            <person name="Furlong R.F."/>
            <person name="Hellsten U."/>
            <person name="Kawashima T."/>
            <person name="Robinson-Rechavi M."/>
            <person name="Shoguchi E."/>
            <person name="Terry A."/>
            <person name="Yu J.-K."/>
            <person name="Benito-Gutierrez E.L."/>
            <person name="Dubchak I."/>
            <person name="Garcia-Fernandez J."/>
            <person name="Gibson-Brown J.J."/>
            <person name="Grigoriev I.V."/>
            <person name="Horton A.C."/>
            <person name="de Jong P.J."/>
            <person name="Jurka J."/>
            <person name="Kapitonov V.V."/>
            <person name="Kohara Y."/>
            <person name="Kuroki Y."/>
            <person name="Lindquist E."/>
            <person name="Lucas S."/>
            <person name="Osoegawa K."/>
            <person name="Pennacchio L.A."/>
            <person name="Salamov A.A."/>
            <person name="Satou Y."/>
            <person name="Sauka-Spengler T."/>
            <person name="Schmutz J."/>
            <person name="Shin-I T."/>
            <person name="Toyoda A."/>
            <person name="Bronner-Fraser M."/>
            <person name="Fujiyama A."/>
            <person name="Holland L.Z."/>
            <person name="Holland P.W.H."/>
            <person name="Satoh N."/>
            <person name="Rokhsar D.S."/>
        </authorList>
    </citation>
    <scope>NUCLEOTIDE SEQUENCE [LARGE SCALE GENOMIC DNA]</scope>
    <source>
        <strain evidence="2">S238N-H82</strain>
        <tissue evidence="2">Testes</tissue>
    </source>
</reference>
<evidence type="ECO:0000313" key="4">
    <source>
        <dbReference type="RefSeq" id="XP_035679969.1"/>
    </source>
</evidence>
<evidence type="ECO:0000256" key="1">
    <source>
        <dbReference type="ARBA" id="ARBA00009024"/>
    </source>
</evidence>
<dbReference type="InterPro" id="IPR006461">
    <property type="entry name" value="PLAC_motif_containing"/>
</dbReference>
<dbReference type="RefSeq" id="XP_035679969.1">
    <property type="nucleotide sequence ID" value="XM_035824076.1"/>
</dbReference>
<reference evidence="4" key="3">
    <citation type="submission" date="2025-04" db="UniProtKB">
        <authorList>
            <consortium name="RefSeq"/>
        </authorList>
    </citation>
    <scope>IDENTIFICATION</scope>
    <source>
        <strain evidence="4">S238N-H82</strain>
        <tissue evidence="4">Testes</tissue>
    </source>
</reference>
<dbReference type="OrthoDB" id="1045822at2759"/>
<dbReference type="AlphaFoldDB" id="C3YCY7"/>
<dbReference type="Proteomes" id="UP000001554">
    <property type="component" value="Chromosome 6"/>
</dbReference>
<gene>
    <name evidence="4" type="primary">LOC118418233</name>
    <name evidence="2" type="ORF">BRAFLDRAFT_87397</name>
</gene>
<dbReference type="GeneID" id="118418233"/>
<dbReference type="STRING" id="7739.C3YCY7"/>
<comment type="similarity">
    <text evidence="1">Belongs to the cornifelin family.</text>
</comment>
<dbReference type="KEGG" id="bfo:118418233"/>
<evidence type="ECO:0000313" key="3">
    <source>
        <dbReference type="Proteomes" id="UP000001554"/>
    </source>
</evidence>
<name>C3YCY7_BRAFL</name>
<evidence type="ECO:0000313" key="2">
    <source>
        <dbReference type="EMBL" id="EEN61938.1"/>
    </source>
</evidence>
<keyword evidence="3" id="KW-1185">Reference proteome</keyword>
<reference evidence="3" key="2">
    <citation type="journal article" date="2020" name="Nat. Ecol. Evol.">
        <title>Deeply conserved synteny resolves early events in vertebrate evolution.</title>
        <authorList>
            <person name="Simakov O."/>
            <person name="Marletaz F."/>
            <person name="Yue J.X."/>
            <person name="O'Connell B."/>
            <person name="Jenkins J."/>
            <person name="Brandt A."/>
            <person name="Calef R."/>
            <person name="Tung C.H."/>
            <person name="Huang T.K."/>
            <person name="Schmutz J."/>
            <person name="Satoh N."/>
            <person name="Yu J.K."/>
            <person name="Putnam N.H."/>
            <person name="Green R.E."/>
            <person name="Rokhsar D.S."/>
        </authorList>
    </citation>
    <scope>NUCLEOTIDE SEQUENCE [LARGE SCALE GENOMIC DNA]</scope>
    <source>
        <strain evidence="3">S238N-H82</strain>
    </source>
</reference>
<dbReference type="OMA" id="MAYTRTK"/>
<proteinExistence type="inferred from homology"/>
<dbReference type="eggNOG" id="ENOG502S52C">
    <property type="taxonomic scope" value="Eukaryota"/>
</dbReference>
<dbReference type="Pfam" id="PF04749">
    <property type="entry name" value="PLAC8"/>
    <property type="match status" value="1"/>
</dbReference>
<dbReference type="EMBL" id="GG666502">
    <property type="protein sequence ID" value="EEN61938.1"/>
    <property type="molecule type" value="Genomic_DNA"/>
</dbReference>
<accession>C3YCY7</accession>
<sequence length="122" mass="13052">MGDASQAVALSGKSSWKVDMFSCFDNFGLCCMTFCCPCVTAGKNAEAAGEDCFRFGLLSMMGPIGMYSMAYTRTKIAEKEGIPADFTTNMMIYGAVPLCALIQEAQQVEGAKPPAQGQMSRD</sequence>